<dbReference type="SUPFAM" id="SSF54001">
    <property type="entry name" value="Cysteine proteinases"/>
    <property type="match status" value="1"/>
</dbReference>
<dbReference type="WBParaSite" id="MhA1_Contig100.frz3.gene21">
    <property type="protein sequence ID" value="MhA1_Contig100.frz3.gene21"/>
    <property type="gene ID" value="MhA1_Contig100.frz3.gene21"/>
</dbReference>
<name>A0A1I8AXF9_MELHA</name>
<evidence type="ECO:0000313" key="2">
    <source>
        <dbReference type="WBParaSite" id="MhA1_Contig100.frz3.gene21"/>
    </source>
</evidence>
<evidence type="ECO:0000313" key="1">
    <source>
        <dbReference type="Proteomes" id="UP000095281"/>
    </source>
</evidence>
<dbReference type="InterPro" id="IPR038765">
    <property type="entry name" value="Papain-like_cys_pep_sf"/>
</dbReference>
<dbReference type="AlphaFoldDB" id="A0A1I8AXF9"/>
<organism evidence="1 2">
    <name type="scientific">Meloidogyne hapla</name>
    <name type="common">Root-knot nematode worm</name>
    <dbReference type="NCBI Taxonomy" id="6305"/>
    <lineage>
        <taxon>Eukaryota</taxon>
        <taxon>Metazoa</taxon>
        <taxon>Ecdysozoa</taxon>
        <taxon>Nematoda</taxon>
        <taxon>Chromadorea</taxon>
        <taxon>Rhabditida</taxon>
        <taxon>Tylenchina</taxon>
        <taxon>Tylenchomorpha</taxon>
        <taxon>Tylenchoidea</taxon>
        <taxon>Meloidogynidae</taxon>
        <taxon>Meloidogyninae</taxon>
        <taxon>Meloidogyne</taxon>
    </lineage>
</organism>
<sequence>MRSFVNDMFRTEFCIRSKCYNEGCEAEMFEFSHMPNKCETCKKLATKMLYIWRLTDVLIVHPWRYEKYVCDDRFINFP</sequence>
<dbReference type="Proteomes" id="UP000095281">
    <property type="component" value="Unplaced"/>
</dbReference>
<proteinExistence type="predicted"/>
<protein>
    <submittedName>
        <fullName evidence="2">Uncharacterized protein</fullName>
    </submittedName>
</protein>
<keyword evidence="1" id="KW-1185">Reference proteome</keyword>
<accession>A0A1I8AXF9</accession>
<reference evidence="2" key="1">
    <citation type="submission" date="2016-11" db="UniProtKB">
        <authorList>
            <consortium name="WormBaseParasite"/>
        </authorList>
    </citation>
    <scope>IDENTIFICATION</scope>
</reference>